<dbReference type="InterPro" id="IPR036873">
    <property type="entry name" value="Rhodanese-like_dom_sf"/>
</dbReference>
<sequence>MLRSVSERHSNSLDLKYPQRFAPATGRPLAPTAAMALAQRISSNAAAAASGRSAAAPVRAVRCVRVAARAAAAPGSSSSSRSSAVLVRAASTRQQEAEARWTQQVKDGVVMNVSNKSAGEMMQQGWKLLDIRPPGETAKVGIVGAVAVPLYVEDPSNSIGSLLKKSATIGTGGWWLGGTHMIPNNDFLAQVQAQIPKDTPVVVACQKGLRSLAAAEQLSRAGYSKLAWINGGFDTARPGDLPTTDNKDVRYAGIGGLSEALGWTEVQQEYNEGQFLGGVSGILSFVALILAADLALFAYEQVTYMTSTAGQ</sequence>
<dbReference type="InterPro" id="IPR044664">
    <property type="entry name" value="STR11-like"/>
</dbReference>
<name>A0ABY8UN61_TETOB</name>
<dbReference type="Proteomes" id="UP001244341">
    <property type="component" value="Chromosome 15b"/>
</dbReference>
<keyword evidence="4" id="KW-1185">Reference proteome</keyword>
<reference evidence="3 4" key="1">
    <citation type="submission" date="2023-05" db="EMBL/GenBank/DDBJ databases">
        <title>A 100% complete, gapless, phased diploid assembly of the Scenedesmus obliquus UTEX 3031 genome.</title>
        <authorList>
            <person name="Biondi T.C."/>
            <person name="Hanschen E.R."/>
            <person name="Kwon T."/>
            <person name="Eng W."/>
            <person name="Kruse C.P.S."/>
            <person name="Koehler S.I."/>
            <person name="Kunde Y."/>
            <person name="Gleasner C.D."/>
            <person name="You Mak K.T."/>
            <person name="Polle J."/>
            <person name="Hovde B.T."/>
            <person name="Starkenburg S.R."/>
        </authorList>
    </citation>
    <scope>NUCLEOTIDE SEQUENCE [LARGE SCALE GENOMIC DNA]</scope>
    <source>
        <strain evidence="3 4">DOE0152z</strain>
    </source>
</reference>
<dbReference type="EMBL" id="CP126222">
    <property type="protein sequence ID" value="WIA22692.1"/>
    <property type="molecule type" value="Genomic_DNA"/>
</dbReference>
<keyword evidence="1" id="KW-0472">Membrane</keyword>
<feature type="domain" description="Rhodanese" evidence="2">
    <location>
        <begin position="122"/>
        <end position="245"/>
    </location>
</feature>
<gene>
    <name evidence="3" type="ORF">OEZ85_001102</name>
</gene>
<evidence type="ECO:0000313" key="3">
    <source>
        <dbReference type="EMBL" id="WIA22692.1"/>
    </source>
</evidence>
<dbReference type="Gene3D" id="3.40.250.10">
    <property type="entry name" value="Rhodanese-like domain"/>
    <property type="match status" value="1"/>
</dbReference>
<evidence type="ECO:0000259" key="2">
    <source>
        <dbReference type="PROSITE" id="PS50206"/>
    </source>
</evidence>
<dbReference type="PANTHER" id="PTHR45187">
    <property type="entry name" value="RHODANESE-LIKE DOMAIN-CONTAINING PROTEIN 11, CHLOROPLASTIC"/>
    <property type="match status" value="1"/>
</dbReference>
<keyword evidence="1" id="KW-1133">Transmembrane helix</keyword>
<organism evidence="3 4">
    <name type="scientific">Tetradesmus obliquus</name>
    <name type="common">Green alga</name>
    <name type="synonym">Acutodesmus obliquus</name>
    <dbReference type="NCBI Taxonomy" id="3088"/>
    <lineage>
        <taxon>Eukaryota</taxon>
        <taxon>Viridiplantae</taxon>
        <taxon>Chlorophyta</taxon>
        <taxon>core chlorophytes</taxon>
        <taxon>Chlorophyceae</taxon>
        <taxon>CS clade</taxon>
        <taxon>Sphaeropleales</taxon>
        <taxon>Scenedesmaceae</taxon>
        <taxon>Tetradesmus</taxon>
    </lineage>
</organism>
<dbReference type="Pfam" id="PF00581">
    <property type="entry name" value="Rhodanese"/>
    <property type="match status" value="1"/>
</dbReference>
<feature type="transmembrane region" description="Helical" evidence="1">
    <location>
        <begin position="275"/>
        <end position="299"/>
    </location>
</feature>
<dbReference type="PANTHER" id="PTHR45187:SF2">
    <property type="entry name" value="RHODANESE-LIKE DOMAIN-CONTAINING PROTEIN 11, CHLOROPLASTIC"/>
    <property type="match status" value="1"/>
</dbReference>
<proteinExistence type="predicted"/>
<evidence type="ECO:0000256" key="1">
    <source>
        <dbReference type="SAM" id="Phobius"/>
    </source>
</evidence>
<dbReference type="PROSITE" id="PS50206">
    <property type="entry name" value="RHODANESE_3"/>
    <property type="match status" value="1"/>
</dbReference>
<dbReference type="SMART" id="SM00450">
    <property type="entry name" value="RHOD"/>
    <property type="match status" value="1"/>
</dbReference>
<evidence type="ECO:0000313" key="4">
    <source>
        <dbReference type="Proteomes" id="UP001244341"/>
    </source>
</evidence>
<dbReference type="SUPFAM" id="SSF52821">
    <property type="entry name" value="Rhodanese/Cell cycle control phosphatase"/>
    <property type="match status" value="1"/>
</dbReference>
<keyword evidence="1" id="KW-0812">Transmembrane</keyword>
<dbReference type="InterPro" id="IPR001763">
    <property type="entry name" value="Rhodanese-like_dom"/>
</dbReference>
<protein>
    <recommendedName>
        <fullName evidence="2">Rhodanese domain-containing protein</fullName>
    </recommendedName>
</protein>
<dbReference type="CDD" id="cd00158">
    <property type="entry name" value="RHOD"/>
    <property type="match status" value="1"/>
</dbReference>
<accession>A0ABY8UN61</accession>